<feature type="region of interest" description="Disordered" evidence="6">
    <location>
        <begin position="215"/>
        <end position="270"/>
    </location>
</feature>
<sequence length="328" mass="34766">MDIKHLTLGKVATEGPGLKAGTTLKAGQMLAYASVFGNVDSYGDVVVKGAFANTLAEWRQRKDRTIPLLYGHNMSDPNMNVGAVLDAEEDDRGLKILAQFDDDAMAQKVYRLVKAGRIAELSFAFDTIKSARLEDPDRPDAYRELQELKLYECSVVPIGANSETEVLAIKAAEVGMTAVAEAVKAGRTLSKANESSIRSALEGISAAKEALETVLPAKADDDENDDPEEDPEGDDNPDDTPPNGDDDDDDAKGGVSSGKRGAAPSADAAPIIGEEWTKALTAVVTEALETVLKAAGVTKLPPPNDPEAAKADMLVTEIQLLELGDISE</sequence>
<dbReference type="Pfam" id="PF04586">
    <property type="entry name" value="Peptidase_S78"/>
    <property type="match status" value="1"/>
</dbReference>
<keyword evidence="3" id="KW-0378">Hydrolase</keyword>
<reference evidence="9" key="1">
    <citation type="submission" date="2017-10" db="EMBL/GenBank/DDBJ databases">
        <authorList>
            <person name="Banno H."/>
            <person name="Chua N.-H."/>
        </authorList>
    </citation>
    <scope>NUCLEOTIDE SEQUENCE [LARGE SCALE GENOMIC DNA]</scope>
</reference>
<gene>
    <name evidence="8" type="ORF">PHIRE_GUSTAV_4</name>
</gene>
<evidence type="ECO:0000313" key="8">
    <source>
        <dbReference type="EMBL" id="ATW59064.1"/>
    </source>
</evidence>
<keyword evidence="2 8" id="KW-0645">Protease</keyword>
<evidence type="ECO:0000256" key="1">
    <source>
        <dbReference type="ARBA" id="ARBA00022612"/>
    </source>
</evidence>
<dbReference type="InterPro" id="IPR054613">
    <property type="entry name" value="Peptidase_S78_dom"/>
</dbReference>
<dbReference type="Proteomes" id="UP000241392">
    <property type="component" value="Segment"/>
</dbReference>
<protein>
    <submittedName>
        <fullName evidence="8">Capsid maturation protease</fullName>
    </submittedName>
</protein>
<evidence type="ECO:0000256" key="4">
    <source>
        <dbReference type="ARBA" id="ARBA00022950"/>
    </source>
</evidence>
<dbReference type="EMBL" id="MG198784">
    <property type="protein sequence ID" value="ATW59064.1"/>
    <property type="molecule type" value="Genomic_DNA"/>
</dbReference>
<accession>A0A2H4PA18</accession>
<name>A0A2H4PA18_9CAUD</name>
<feature type="compositionally biased region" description="Acidic residues" evidence="6">
    <location>
        <begin position="220"/>
        <end position="250"/>
    </location>
</feature>
<dbReference type="InterPro" id="IPR006433">
    <property type="entry name" value="Prohead_protease"/>
</dbReference>
<feature type="domain" description="Prohead serine protease" evidence="7">
    <location>
        <begin position="28"/>
        <end position="168"/>
    </location>
</feature>
<evidence type="ECO:0000256" key="3">
    <source>
        <dbReference type="ARBA" id="ARBA00022801"/>
    </source>
</evidence>
<keyword evidence="9" id="KW-1185">Reference proteome</keyword>
<proteinExistence type="predicted"/>
<evidence type="ECO:0000256" key="6">
    <source>
        <dbReference type="SAM" id="MobiDB-lite"/>
    </source>
</evidence>
<keyword evidence="1" id="KW-1188">Viral release from host cell</keyword>
<keyword evidence="5" id="KW-1273">Viral capsid maturation</keyword>
<evidence type="ECO:0000259" key="7">
    <source>
        <dbReference type="Pfam" id="PF04586"/>
    </source>
</evidence>
<evidence type="ECO:0000313" key="9">
    <source>
        <dbReference type="Proteomes" id="UP000241392"/>
    </source>
</evidence>
<dbReference type="GO" id="GO:0006508">
    <property type="term" value="P:proteolysis"/>
    <property type="evidence" value="ECO:0007669"/>
    <property type="project" value="UniProtKB-KW"/>
</dbReference>
<dbReference type="GO" id="GO:0008233">
    <property type="term" value="F:peptidase activity"/>
    <property type="evidence" value="ECO:0007669"/>
    <property type="project" value="UniProtKB-KW"/>
</dbReference>
<dbReference type="GO" id="GO:0046797">
    <property type="term" value="P:viral procapsid maturation"/>
    <property type="evidence" value="ECO:0007669"/>
    <property type="project" value="UniProtKB-KW"/>
</dbReference>
<organism evidence="8 9">
    <name type="scientific">Gordonia phage Gustav</name>
    <dbReference type="NCBI Taxonomy" id="2047872"/>
    <lineage>
        <taxon>Viruses</taxon>
        <taxon>Duplodnaviria</taxon>
        <taxon>Heunggongvirae</taxon>
        <taxon>Uroviricota</taxon>
        <taxon>Caudoviricetes</taxon>
        <taxon>Gustavvirus</taxon>
        <taxon>Gustavvirus gustav</taxon>
    </lineage>
</organism>
<evidence type="ECO:0000256" key="2">
    <source>
        <dbReference type="ARBA" id="ARBA00022670"/>
    </source>
</evidence>
<dbReference type="OrthoDB" id="5876at10239"/>
<keyword evidence="4" id="KW-0118">Viral capsid assembly</keyword>
<evidence type="ECO:0000256" key="5">
    <source>
        <dbReference type="ARBA" id="ARBA00023045"/>
    </source>
</evidence>
<dbReference type="NCBIfam" id="TIGR01543">
    <property type="entry name" value="proheadase_HK97"/>
    <property type="match status" value="1"/>
</dbReference>